<evidence type="ECO:0000256" key="1">
    <source>
        <dbReference type="SAM" id="MobiDB-lite"/>
    </source>
</evidence>
<dbReference type="InterPro" id="IPR022226">
    <property type="entry name" value="DUF3752"/>
</dbReference>
<reference evidence="3 4" key="1">
    <citation type="submission" date="2019-04" db="EMBL/GenBank/DDBJ databases">
        <title>Friends and foes A comparative genomics studyof 23 Aspergillus species from section Flavi.</title>
        <authorList>
            <consortium name="DOE Joint Genome Institute"/>
            <person name="Kjaerbolling I."/>
            <person name="Vesth T."/>
            <person name="Frisvad J.C."/>
            <person name="Nybo J.L."/>
            <person name="Theobald S."/>
            <person name="Kildgaard S."/>
            <person name="Isbrandt T."/>
            <person name="Kuo A."/>
            <person name="Sato A."/>
            <person name="Lyhne E.K."/>
            <person name="Kogle M.E."/>
            <person name="Wiebenga A."/>
            <person name="Kun R.S."/>
            <person name="Lubbers R.J."/>
            <person name="Makela M.R."/>
            <person name="Barry K."/>
            <person name="Chovatia M."/>
            <person name="Clum A."/>
            <person name="Daum C."/>
            <person name="Haridas S."/>
            <person name="He G."/>
            <person name="LaButti K."/>
            <person name="Lipzen A."/>
            <person name="Mondo S."/>
            <person name="Riley R."/>
            <person name="Salamov A."/>
            <person name="Simmons B.A."/>
            <person name="Magnuson J.K."/>
            <person name="Henrissat B."/>
            <person name="Mortensen U.H."/>
            <person name="Larsen T.O."/>
            <person name="Devries R.P."/>
            <person name="Grigoriev I.V."/>
            <person name="Machida M."/>
            <person name="Baker S.E."/>
            <person name="Andersen M.R."/>
        </authorList>
    </citation>
    <scope>NUCLEOTIDE SEQUENCE [LARGE SCALE GENOMIC DNA]</scope>
    <source>
        <strain evidence="3 4">IBT 29228</strain>
    </source>
</reference>
<feature type="compositionally biased region" description="Acidic residues" evidence="1">
    <location>
        <begin position="52"/>
        <end position="61"/>
    </location>
</feature>
<feature type="compositionally biased region" description="Basic and acidic residues" evidence="1">
    <location>
        <begin position="1"/>
        <end position="10"/>
    </location>
</feature>
<feature type="compositionally biased region" description="Basic and acidic residues" evidence="1">
    <location>
        <begin position="209"/>
        <end position="229"/>
    </location>
</feature>
<dbReference type="EMBL" id="ML736245">
    <property type="protein sequence ID" value="KAE8376170.1"/>
    <property type="molecule type" value="Genomic_DNA"/>
</dbReference>
<feature type="compositionally biased region" description="Polar residues" evidence="1">
    <location>
        <begin position="80"/>
        <end position="92"/>
    </location>
</feature>
<sequence>MDRSEKRKFEQPTPYPQYNVNNLDKRRRVVGPTLPVSKPTDDHTLDSTGQDESSDDDDDDIGPSLPPSGTMKTEIVDTGIHSNTPTNLSTKQGHAGEDQSHRDEWMLQPPGPSGRTSRVDPTRLKNRKFQSGRSAPNSQPRGVDSSWTETPEQKMKRLQDKVMGVGTPSAKNDQVTRSTRVSQAMQERIQKYNDAKRKDNTGNVSQPPEGKRHDEDDPSSRPFDKEKDMAISSRITNSQRREMINKAADFSSRFSKGSYL</sequence>
<protein>
    <recommendedName>
        <fullName evidence="2">DUF3752 domain-containing protein</fullName>
    </recommendedName>
</protein>
<accession>A0A5N7B4R6</accession>
<dbReference type="AlphaFoldDB" id="A0A5N7B4R6"/>
<evidence type="ECO:0000313" key="3">
    <source>
        <dbReference type="EMBL" id="KAE8376170.1"/>
    </source>
</evidence>
<feature type="region of interest" description="Disordered" evidence="1">
    <location>
        <begin position="1"/>
        <end position="260"/>
    </location>
</feature>
<evidence type="ECO:0000313" key="4">
    <source>
        <dbReference type="Proteomes" id="UP000326198"/>
    </source>
</evidence>
<gene>
    <name evidence="3" type="ORF">BDV26DRAFT_266082</name>
</gene>
<feature type="compositionally biased region" description="Polar residues" evidence="1">
    <location>
        <begin position="131"/>
        <end position="150"/>
    </location>
</feature>
<feature type="compositionally biased region" description="Basic and acidic residues" evidence="1">
    <location>
        <begin position="94"/>
        <end position="105"/>
    </location>
</feature>
<proteinExistence type="predicted"/>
<name>A0A5N7B4R6_9EURO</name>
<feature type="compositionally biased region" description="Basic and acidic residues" evidence="1">
    <location>
        <begin position="151"/>
        <end position="160"/>
    </location>
</feature>
<dbReference type="Proteomes" id="UP000326198">
    <property type="component" value="Unassembled WGS sequence"/>
</dbReference>
<dbReference type="PANTHER" id="PTHR46370:SF1">
    <property type="entry name" value="GPALPP MOTIFS-CONTAINING PROTEIN 1"/>
    <property type="match status" value="1"/>
</dbReference>
<feature type="compositionally biased region" description="Basic and acidic residues" evidence="1">
    <location>
        <begin position="188"/>
        <end position="200"/>
    </location>
</feature>
<dbReference type="PANTHER" id="PTHR46370">
    <property type="entry name" value="GPALPP MOTIFS-CONTAINING PROTEIN 1"/>
    <property type="match status" value="1"/>
</dbReference>
<evidence type="ECO:0000259" key="2">
    <source>
        <dbReference type="Pfam" id="PF12572"/>
    </source>
</evidence>
<keyword evidence="4" id="KW-1185">Reference proteome</keyword>
<feature type="compositionally biased region" description="Polar residues" evidence="1">
    <location>
        <begin position="169"/>
        <end position="185"/>
    </location>
</feature>
<feature type="domain" description="DUF3752" evidence="2">
    <location>
        <begin position="109"/>
        <end position="255"/>
    </location>
</feature>
<dbReference type="OrthoDB" id="73491at2759"/>
<organism evidence="3 4">
    <name type="scientific">Aspergillus bertholletiae</name>
    <dbReference type="NCBI Taxonomy" id="1226010"/>
    <lineage>
        <taxon>Eukaryota</taxon>
        <taxon>Fungi</taxon>
        <taxon>Dikarya</taxon>
        <taxon>Ascomycota</taxon>
        <taxon>Pezizomycotina</taxon>
        <taxon>Eurotiomycetes</taxon>
        <taxon>Eurotiomycetidae</taxon>
        <taxon>Eurotiales</taxon>
        <taxon>Aspergillaceae</taxon>
        <taxon>Aspergillus</taxon>
        <taxon>Aspergillus subgen. Circumdati</taxon>
    </lineage>
</organism>
<dbReference type="Pfam" id="PF12572">
    <property type="entry name" value="DUF3752"/>
    <property type="match status" value="1"/>
</dbReference>
<dbReference type="InterPro" id="IPR046331">
    <property type="entry name" value="GPAM1-like"/>
</dbReference>